<dbReference type="Gene3D" id="3.40.50.300">
    <property type="entry name" value="P-loop containing nucleotide triphosphate hydrolases"/>
    <property type="match status" value="1"/>
</dbReference>
<evidence type="ECO:0000313" key="1">
    <source>
        <dbReference type="EMBL" id="MCQ4163419.1"/>
    </source>
</evidence>
<dbReference type="Pfam" id="PF13671">
    <property type="entry name" value="AAA_33"/>
    <property type="match status" value="1"/>
</dbReference>
<protein>
    <submittedName>
        <fullName evidence="1">ATP-binding protein</fullName>
    </submittedName>
</protein>
<dbReference type="RefSeq" id="WP_255910556.1">
    <property type="nucleotide sequence ID" value="NZ_JANFQO010000001.1"/>
</dbReference>
<dbReference type="PANTHER" id="PTHR12083:SF9">
    <property type="entry name" value="BIFUNCTIONAL POLYNUCLEOTIDE PHOSPHATASE_KINASE"/>
    <property type="match status" value="1"/>
</dbReference>
<proteinExistence type="predicted"/>
<dbReference type="InterPro" id="IPR027417">
    <property type="entry name" value="P-loop_NTPase"/>
</dbReference>
<sequence>MHAIILCGIQGSGKSSYAQAHWFDTHVRLSLDLLHTRQREDVLLHACLAAKISFVVDNTNPSRAQRLRYLQLARASGYERIELYHFRSGLAAALERNARRSGKQRVPDIAVRGTLAKLETPTPDEGWDRIVVVEARIDGSYREELLQT</sequence>
<dbReference type="SUPFAM" id="SSF52540">
    <property type="entry name" value="P-loop containing nucleoside triphosphate hydrolases"/>
    <property type="match status" value="1"/>
</dbReference>
<dbReference type="EMBL" id="JANFQO010000001">
    <property type="protein sequence ID" value="MCQ4163419.1"/>
    <property type="molecule type" value="Genomic_DNA"/>
</dbReference>
<keyword evidence="1" id="KW-0067">ATP-binding</keyword>
<organism evidence="1 2">
    <name type="scientific">Tahibacter harae</name>
    <dbReference type="NCBI Taxonomy" id="2963937"/>
    <lineage>
        <taxon>Bacteria</taxon>
        <taxon>Pseudomonadati</taxon>
        <taxon>Pseudomonadota</taxon>
        <taxon>Gammaproteobacteria</taxon>
        <taxon>Lysobacterales</taxon>
        <taxon>Rhodanobacteraceae</taxon>
        <taxon>Tahibacter</taxon>
    </lineage>
</organism>
<dbReference type="PANTHER" id="PTHR12083">
    <property type="entry name" value="BIFUNCTIONAL POLYNUCLEOTIDE PHOSPHATASE/KINASE"/>
    <property type="match status" value="1"/>
</dbReference>
<keyword evidence="1" id="KW-0547">Nucleotide-binding</keyword>
<accession>A0ABT1QLL8</accession>
<comment type="caution">
    <text evidence="1">The sequence shown here is derived from an EMBL/GenBank/DDBJ whole genome shotgun (WGS) entry which is preliminary data.</text>
</comment>
<keyword evidence="2" id="KW-1185">Reference proteome</keyword>
<dbReference type="GO" id="GO:0005524">
    <property type="term" value="F:ATP binding"/>
    <property type="evidence" value="ECO:0007669"/>
    <property type="project" value="UniProtKB-KW"/>
</dbReference>
<gene>
    <name evidence="1" type="ORF">NM961_01725</name>
</gene>
<reference evidence="1" key="1">
    <citation type="submission" date="2022-07" db="EMBL/GenBank/DDBJ databases">
        <title>Tahibacter sp., a new gammaproteobacterium isolated from the silt sample collected at pig farm.</title>
        <authorList>
            <person name="Chen H."/>
        </authorList>
    </citation>
    <scope>NUCLEOTIDE SEQUENCE</scope>
    <source>
        <strain evidence="1">P2K</strain>
    </source>
</reference>
<dbReference type="Proteomes" id="UP001165498">
    <property type="component" value="Unassembled WGS sequence"/>
</dbReference>
<evidence type="ECO:0000313" key="2">
    <source>
        <dbReference type="Proteomes" id="UP001165498"/>
    </source>
</evidence>
<name>A0ABT1QLL8_9GAMM</name>